<evidence type="ECO:0000259" key="3">
    <source>
        <dbReference type="PROSITE" id="PS51304"/>
    </source>
</evidence>
<dbReference type="GO" id="GO:0030246">
    <property type="term" value="F:carbohydrate binding"/>
    <property type="evidence" value="ECO:0007669"/>
    <property type="project" value="UniProtKB-UniRule"/>
</dbReference>
<evidence type="ECO:0000256" key="2">
    <source>
        <dbReference type="RuleBase" id="RU102079"/>
    </source>
</evidence>
<dbReference type="InterPro" id="IPR001079">
    <property type="entry name" value="Galectin_CRD"/>
</dbReference>
<feature type="domain" description="Galectin" evidence="3">
    <location>
        <begin position="13"/>
        <end position="147"/>
    </location>
</feature>
<dbReference type="InterPro" id="IPR013320">
    <property type="entry name" value="ConA-like_dom_sf"/>
</dbReference>
<dbReference type="Gene3D" id="2.60.120.200">
    <property type="match status" value="1"/>
</dbReference>
<dbReference type="Proteomes" id="UP000492821">
    <property type="component" value="Unassembled WGS sequence"/>
</dbReference>
<dbReference type="SUPFAM" id="SSF49899">
    <property type="entry name" value="Concanavalin A-like lectins/glucanases"/>
    <property type="match status" value="1"/>
</dbReference>
<sequence>MDLTLEDLSVPFYTPLHNAYICIGTSFHFYGELNLKYRPDLEKTFVIELLSYPDVVLHIRFRFHKNYKNYIAINACDFAGFCTSTEKRAKHIPLDDDFHIEIFVDSGYFKILVNGKEIATYNHKFPYQSIKAVGVYGAVIIDKMNIKNNFGYVVCCSGLSDRRHLCSLIK</sequence>
<dbReference type="AlphaFoldDB" id="A0A7E4W631"/>
<dbReference type="PANTHER" id="PTHR11346">
    <property type="entry name" value="GALECTIN"/>
    <property type="match status" value="1"/>
</dbReference>
<dbReference type="CDD" id="cd00070">
    <property type="entry name" value="GLECT"/>
    <property type="match status" value="1"/>
</dbReference>
<dbReference type="Pfam" id="PF00337">
    <property type="entry name" value="Gal-bind_lectin"/>
    <property type="match status" value="1"/>
</dbReference>
<keyword evidence="1 2" id="KW-0430">Lectin</keyword>
<dbReference type="GO" id="GO:0016936">
    <property type="term" value="F:galactoside binding"/>
    <property type="evidence" value="ECO:0007669"/>
    <property type="project" value="TreeGrafter"/>
</dbReference>
<keyword evidence="4" id="KW-1185">Reference proteome</keyword>
<dbReference type="SMART" id="SM00908">
    <property type="entry name" value="Gal-bind_lectin"/>
    <property type="match status" value="1"/>
</dbReference>
<reference evidence="5" key="2">
    <citation type="submission" date="2020-10" db="UniProtKB">
        <authorList>
            <consortium name="WormBaseParasite"/>
        </authorList>
    </citation>
    <scope>IDENTIFICATION</scope>
</reference>
<accession>A0A7E4W631</accession>
<name>A0A7E4W631_PANRE</name>
<evidence type="ECO:0000256" key="1">
    <source>
        <dbReference type="ARBA" id="ARBA00022734"/>
    </source>
</evidence>
<dbReference type="PANTHER" id="PTHR11346:SF174">
    <property type="entry name" value="GALAPTIN LEC-8-RELATED"/>
    <property type="match status" value="1"/>
</dbReference>
<dbReference type="PROSITE" id="PS51304">
    <property type="entry name" value="GALECTIN"/>
    <property type="match status" value="1"/>
</dbReference>
<dbReference type="InterPro" id="IPR044156">
    <property type="entry name" value="Galectin-like"/>
</dbReference>
<evidence type="ECO:0000313" key="5">
    <source>
        <dbReference type="WBParaSite" id="Pan_g68.t1"/>
    </source>
</evidence>
<protein>
    <recommendedName>
        <fullName evidence="2">Galectin</fullName>
    </recommendedName>
</protein>
<evidence type="ECO:0000313" key="4">
    <source>
        <dbReference type="Proteomes" id="UP000492821"/>
    </source>
</evidence>
<reference evidence="4" key="1">
    <citation type="journal article" date="2013" name="Genetics">
        <title>The draft genome and transcriptome of Panagrellus redivivus are shaped by the harsh demands of a free-living lifestyle.</title>
        <authorList>
            <person name="Srinivasan J."/>
            <person name="Dillman A.R."/>
            <person name="Macchietto M.G."/>
            <person name="Heikkinen L."/>
            <person name="Lakso M."/>
            <person name="Fracchia K.M."/>
            <person name="Antoshechkin I."/>
            <person name="Mortazavi A."/>
            <person name="Wong G."/>
            <person name="Sternberg P.W."/>
        </authorList>
    </citation>
    <scope>NUCLEOTIDE SEQUENCE [LARGE SCALE GENOMIC DNA]</scope>
    <source>
        <strain evidence="4">MT8872</strain>
    </source>
</reference>
<dbReference type="WBParaSite" id="Pan_g68.t1">
    <property type="protein sequence ID" value="Pan_g68.t1"/>
    <property type="gene ID" value="Pan_g68"/>
</dbReference>
<organism evidence="4 5">
    <name type="scientific">Panagrellus redivivus</name>
    <name type="common">Microworm</name>
    <dbReference type="NCBI Taxonomy" id="6233"/>
    <lineage>
        <taxon>Eukaryota</taxon>
        <taxon>Metazoa</taxon>
        <taxon>Ecdysozoa</taxon>
        <taxon>Nematoda</taxon>
        <taxon>Chromadorea</taxon>
        <taxon>Rhabditida</taxon>
        <taxon>Tylenchina</taxon>
        <taxon>Panagrolaimomorpha</taxon>
        <taxon>Panagrolaimoidea</taxon>
        <taxon>Panagrolaimidae</taxon>
        <taxon>Panagrellus</taxon>
    </lineage>
</organism>
<dbReference type="SMART" id="SM00276">
    <property type="entry name" value="GLECT"/>
    <property type="match status" value="1"/>
</dbReference>
<proteinExistence type="predicted"/>